<reference evidence="6 8" key="1">
    <citation type="journal article" date="2015" name="Int. J. Syst. Evol. Microbiol.">
        <title>Exiguobacterium enclense sp. nov., isolated from sediment.</title>
        <authorList>
            <person name="Dastager S.G."/>
            <person name="Mawlankar R."/>
            <person name="Sonalkar V.V."/>
            <person name="Thorat M.N."/>
            <person name="Mual P."/>
            <person name="Verma A."/>
            <person name="Krishnamurthi S."/>
            <person name="Tang S.K."/>
            <person name="Li W.J."/>
        </authorList>
    </citation>
    <scope>NUCLEOTIDE SEQUENCE [LARGE SCALE GENOMIC DNA]</scope>
    <source>
        <strain evidence="6 8">NIO-1109</strain>
    </source>
</reference>
<name>A0A0V8GC18_9BACL</name>
<accession>A0A0V8GC18</accession>
<dbReference type="Pfam" id="PF00005">
    <property type="entry name" value="ABC_tran"/>
    <property type="match status" value="1"/>
</dbReference>
<evidence type="ECO:0000259" key="5">
    <source>
        <dbReference type="PROSITE" id="PS50893"/>
    </source>
</evidence>
<reference evidence="7 9" key="2">
    <citation type="journal article" date="2016" name="Front. Microbiol.">
        <title>Genomic Resource of Rice Seed Associated Bacteria.</title>
        <authorList>
            <person name="Midha S."/>
            <person name="Bansal K."/>
            <person name="Sharma S."/>
            <person name="Kumar N."/>
            <person name="Patil P.P."/>
            <person name="Chaudhry V."/>
            <person name="Patil P.B."/>
        </authorList>
    </citation>
    <scope>NUCLEOTIDE SEQUENCE [LARGE SCALE GENOMIC DNA]</scope>
    <source>
        <strain evidence="7 9">RSA11</strain>
    </source>
</reference>
<keyword evidence="4" id="KW-0067">ATP-binding</keyword>
<sequence length="296" mass="32682">MSAIEVNGLKKSFGAKEVLREVNLTVERGEIFGFLGRNGAGKSTFIQIMTGITQATGGTVALLGESADRLDAIKQRIGVMPDTSNLYHDMTARAFLNYMAGLSGVRITKQEVRRLLEQVGLSGTERQKIGSFSFGMKKKISIAQALTGNPELLFLDEPTSGLDPESAIEIQRLLLALKADGKTIFLTSHNLNEIEKMCDRVAIMTEGRIVRCGTVASLQEAMRQEIQIRIRTVPRLAPSHLPAYARLLSQADDCTRLDLSTEEDIPELLVMLAEQDVKVYEVQIERQSLEEIFLAV</sequence>
<dbReference type="PROSITE" id="PS50893">
    <property type="entry name" value="ABC_TRANSPORTER_2"/>
    <property type="match status" value="1"/>
</dbReference>
<dbReference type="PANTHER" id="PTHR42711:SF5">
    <property type="entry name" value="ABC TRANSPORTER ATP-BINDING PROTEIN NATA"/>
    <property type="match status" value="1"/>
</dbReference>
<comment type="caution">
    <text evidence="6">The sequence shown here is derived from an EMBL/GenBank/DDBJ whole genome shotgun (WGS) entry which is preliminary data.</text>
</comment>
<gene>
    <name evidence="6" type="ORF">AS033_14230</name>
    <name evidence="7" type="ORF">RSA11_07215</name>
</gene>
<dbReference type="InterPro" id="IPR027417">
    <property type="entry name" value="P-loop_NTPase"/>
</dbReference>
<dbReference type="OrthoDB" id="9804819at2"/>
<evidence type="ECO:0000313" key="6">
    <source>
        <dbReference type="EMBL" id="KSU47817.1"/>
    </source>
</evidence>
<organism evidence="6 8">
    <name type="scientific">Exiguobacterium indicum</name>
    <dbReference type="NCBI Taxonomy" id="296995"/>
    <lineage>
        <taxon>Bacteria</taxon>
        <taxon>Bacillati</taxon>
        <taxon>Bacillota</taxon>
        <taxon>Bacilli</taxon>
        <taxon>Bacillales</taxon>
        <taxon>Bacillales Family XII. Incertae Sedis</taxon>
        <taxon>Exiguobacterium</taxon>
    </lineage>
</organism>
<evidence type="ECO:0000256" key="3">
    <source>
        <dbReference type="ARBA" id="ARBA00022741"/>
    </source>
</evidence>
<protein>
    <recommendedName>
        <fullName evidence="5">ABC transporter domain-containing protein</fullName>
    </recommendedName>
</protein>
<keyword evidence="3" id="KW-0547">Nucleotide-binding</keyword>
<proteinExistence type="inferred from homology"/>
<dbReference type="GO" id="GO:0005524">
    <property type="term" value="F:ATP binding"/>
    <property type="evidence" value="ECO:0007669"/>
    <property type="project" value="UniProtKB-KW"/>
</dbReference>
<evidence type="ECO:0000313" key="7">
    <source>
        <dbReference type="EMBL" id="KTR27067.1"/>
    </source>
</evidence>
<dbReference type="SMART" id="SM00382">
    <property type="entry name" value="AAA"/>
    <property type="match status" value="1"/>
</dbReference>
<evidence type="ECO:0000256" key="4">
    <source>
        <dbReference type="ARBA" id="ARBA00022840"/>
    </source>
</evidence>
<dbReference type="SUPFAM" id="SSF52540">
    <property type="entry name" value="P-loop containing nucleoside triphosphate hydrolases"/>
    <property type="match status" value="1"/>
</dbReference>
<dbReference type="InterPro" id="IPR017871">
    <property type="entry name" value="ABC_transporter-like_CS"/>
</dbReference>
<dbReference type="InterPro" id="IPR003593">
    <property type="entry name" value="AAA+_ATPase"/>
</dbReference>
<dbReference type="PANTHER" id="PTHR42711">
    <property type="entry name" value="ABC TRANSPORTER ATP-BINDING PROTEIN"/>
    <property type="match status" value="1"/>
</dbReference>
<dbReference type="AlphaFoldDB" id="A0A0V8GC18"/>
<dbReference type="Proteomes" id="UP000072605">
    <property type="component" value="Unassembled WGS sequence"/>
</dbReference>
<dbReference type="CDD" id="cd03230">
    <property type="entry name" value="ABC_DR_subfamily_A"/>
    <property type="match status" value="1"/>
</dbReference>
<evidence type="ECO:0000313" key="8">
    <source>
        <dbReference type="Proteomes" id="UP000053797"/>
    </source>
</evidence>
<dbReference type="RefSeq" id="WP_035397616.1">
    <property type="nucleotide sequence ID" value="NZ_FMYN01000006.1"/>
</dbReference>
<dbReference type="InterPro" id="IPR003439">
    <property type="entry name" value="ABC_transporter-like_ATP-bd"/>
</dbReference>
<dbReference type="Proteomes" id="UP000053797">
    <property type="component" value="Unassembled WGS sequence"/>
</dbReference>
<evidence type="ECO:0000256" key="1">
    <source>
        <dbReference type="ARBA" id="ARBA00005417"/>
    </source>
</evidence>
<comment type="similarity">
    <text evidence="1">Belongs to the ABC transporter superfamily.</text>
</comment>
<feature type="domain" description="ABC transporter" evidence="5">
    <location>
        <begin position="4"/>
        <end position="231"/>
    </location>
</feature>
<evidence type="ECO:0000313" key="9">
    <source>
        <dbReference type="Proteomes" id="UP000072605"/>
    </source>
</evidence>
<dbReference type="InterPro" id="IPR050763">
    <property type="entry name" value="ABC_transporter_ATP-binding"/>
</dbReference>
<dbReference type="EMBL" id="LNQL01000006">
    <property type="protein sequence ID" value="KSU47817.1"/>
    <property type="molecule type" value="Genomic_DNA"/>
</dbReference>
<dbReference type="GO" id="GO:0016887">
    <property type="term" value="F:ATP hydrolysis activity"/>
    <property type="evidence" value="ECO:0007669"/>
    <property type="project" value="InterPro"/>
</dbReference>
<dbReference type="PROSITE" id="PS00211">
    <property type="entry name" value="ABC_TRANSPORTER_1"/>
    <property type="match status" value="1"/>
</dbReference>
<keyword evidence="2" id="KW-0813">Transport</keyword>
<evidence type="ECO:0000256" key="2">
    <source>
        <dbReference type="ARBA" id="ARBA00022448"/>
    </source>
</evidence>
<dbReference type="EMBL" id="LDQV01000018">
    <property type="protein sequence ID" value="KTR27067.1"/>
    <property type="molecule type" value="Genomic_DNA"/>
</dbReference>
<dbReference type="Gene3D" id="3.40.50.300">
    <property type="entry name" value="P-loop containing nucleotide triphosphate hydrolases"/>
    <property type="match status" value="1"/>
</dbReference>